<dbReference type="Gene3D" id="3.40.710.10">
    <property type="entry name" value="DD-peptidase/beta-lactamase superfamily"/>
    <property type="match status" value="1"/>
</dbReference>
<dbReference type="SUPFAM" id="SSF54184">
    <property type="entry name" value="Penicillin-binding protein 2x (pbp-2x), c-terminal domain"/>
    <property type="match status" value="1"/>
</dbReference>
<protein>
    <submittedName>
        <fullName evidence="6">Stage V sporulation protein D (Sporulation-specific penicillin-binding protein)</fullName>
    </submittedName>
</protein>
<proteinExistence type="inferred from homology"/>
<keyword evidence="4" id="KW-1133">Transmembrane helix</keyword>
<feature type="transmembrane region" description="Helical" evidence="4">
    <location>
        <begin position="12"/>
        <end position="32"/>
    </location>
</feature>
<dbReference type="InterPro" id="IPR011927">
    <property type="entry name" value="SpoVD_pbp"/>
</dbReference>
<dbReference type="Pfam" id="PF03717">
    <property type="entry name" value="PBP_dimer"/>
    <property type="match status" value="1"/>
</dbReference>
<dbReference type="InterPro" id="IPR005311">
    <property type="entry name" value="PBP_dimer"/>
</dbReference>
<keyword evidence="3 4" id="KW-0472">Membrane</keyword>
<dbReference type="Gene3D" id="3.90.1310.10">
    <property type="entry name" value="Penicillin-binding protein 2a (Domain 2)"/>
    <property type="match status" value="1"/>
</dbReference>
<evidence type="ECO:0000256" key="4">
    <source>
        <dbReference type="SAM" id="Phobius"/>
    </source>
</evidence>
<dbReference type="OrthoDB" id="9804124at2"/>
<dbReference type="SUPFAM" id="SSF56519">
    <property type="entry name" value="Penicillin binding protein dimerisation domain"/>
    <property type="match status" value="1"/>
</dbReference>
<dbReference type="GO" id="GO:0071555">
    <property type="term" value="P:cell wall organization"/>
    <property type="evidence" value="ECO:0007669"/>
    <property type="project" value="TreeGrafter"/>
</dbReference>
<evidence type="ECO:0000259" key="5">
    <source>
        <dbReference type="PROSITE" id="PS51178"/>
    </source>
</evidence>
<dbReference type="RefSeq" id="WP_072886656.1">
    <property type="nucleotide sequence ID" value="NZ_FRAE01000007.1"/>
</dbReference>
<dbReference type="InterPro" id="IPR050515">
    <property type="entry name" value="Beta-lactam/transpept"/>
</dbReference>
<dbReference type="Proteomes" id="UP000242497">
    <property type="component" value="Unassembled WGS sequence"/>
</dbReference>
<sequence length="723" mass="81134">MSKFSIKTKKRLVFVLVSVCIIFLGLIVRVGYLQLVKGDWLREKALSQQTRDIPVEAKRGTIYDRKGKELAVSITKNTVWAKPSEIKDKRETAKVLAKILDEDESETYKKLSKNMALVRIKRWVDDDKAVQIRKFKIKGIWIAEDNKRYYPYGNFAAHILGHVSAYNEGVSGLELKYDKYLKGMPGRLVISTDASGREIPHGDEKYHEPKDGLGVVLTIDEVIQHYAEKAVSKALEINKAKRVHAIVMDPKTGDILAMVSKPDYDPNNPTTPIYSSFEEELSKYDEKNKIKGWFKMWRNPIVNDTYEPGSTFKLITSAAGLEEGVVTPEEEFYDKGYIIVAGRRIKCWRHYRPHGQETFTQAVQNSCNPVFVEVGQRLGVDKFYEYINAFGLTKRTGIDFPGEENGLIYNKKHVGPVELATMSFGQSISVTPIQLITAISAIANDGKLMKPRLVKEFIDSKGNVVKKFNSQMVRKVISQETSKTLREIMESVVSQGSGKKAYIPGYHVGGKTGTAQKVIDGRYAKGRYITSFVGIAPADDPKVIVLAIVDEPNGESQFGSTTAGPIVKEIIYDTLKYLDIKPSYTEEERKNLVKEEVVVPEVRNLKLEEAGKILLENKFNFTVEPNIYASGEERVISMFPNPGAKVPIESNIILYVENSKDENSKIPKVVLPDLTDKTVKEVANILKELGLKLKPIGNGKAVNQNPLPNSEVNINSVITVEFK</sequence>
<evidence type="ECO:0000256" key="2">
    <source>
        <dbReference type="ARBA" id="ARBA00007171"/>
    </source>
</evidence>
<dbReference type="Pfam" id="PF03793">
    <property type="entry name" value="PASTA"/>
    <property type="match status" value="2"/>
</dbReference>
<dbReference type="EMBL" id="FRAE01000007">
    <property type="protein sequence ID" value="SHJ56257.1"/>
    <property type="molecule type" value="Genomic_DNA"/>
</dbReference>
<dbReference type="NCBIfam" id="TIGR02214">
    <property type="entry name" value="spoVD_pbp"/>
    <property type="match status" value="1"/>
</dbReference>
<dbReference type="PANTHER" id="PTHR30627">
    <property type="entry name" value="PEPTIDOGLYCAN D,D-TRANSPEPTIDASE"/>
    <property type="match status" value="1"/>
</dbReference>
<dbReference type="Gene3D" id="3.30.10.20">
    <property type="match status" value="2"/>
</dbReference>
<evidence type="ECO:0000313" key="6">
    <source>
        <dbReference type="EMBL" id="SHJ56257.1"/>
    </source>
</evidence>
<comment type="subcellular location">
    <subcellularLocation>
        <location evidence="1">Membrane</location>
    </subcellularLocation>
</comment>
<dbReference type="SMART" id="SM00740">
    <property type="entry name" value="PASTA"/>
    <property type="match status" value="2"/>
</dbReference>
<dbReference type="InterPro" id="IPR005543">
    <property type="entry name" value="PASTA_dom"/>
</dbReference>
<dbReference type="InterPro" id="IPR012338">
    <property type="entry name" value="Beta-lactam/transpept-like"/>
</dbReference>
<feature type="domain" description="PASTA" evidence="5">
    <location>
        <begin position="594"/>
        <end position="658"/>
    </location>
</feature>
<dbReference type="SUPFAM" id="SSF56601">
    <property type="entry name" value="beta-lactamase/transpeptidase-like"/>
    <property type="match status" value="1"/>
</dbReference>
<accession>A0A1M6KBK7</accession>
<organism evidence="6 7">
    <name type="scientific">Tepidibacter formicigenes DSM 15518</name>
    <dbReference type="NCBI Taxonomy" id="1123349"/>
    <lineage>
        <taxon>Bacteria</taxon>
        <taxon>Bacillati</taxon>
        <taxon>Bacillota</taxon>
        <taxon>Clostridia</taxon>
        <taxon>Peptostreptococcales</taxon>
        <taxon>Peptostreptococcaceae</taxon>
        <taxon>Tepidibacter</taxon>
    </lineage>
</organism>
<dbReference type="GO" id="GO:0008658">
    <property type="term" value="F:penicillin binding"/>
    <property type="evidence" value="ECO:0007669"/>
    <property type="project" value="InterPro"/>
</dbReference>
<dbReference type="Pfam" id="PF00905">
    <property type="entry name" value="Transpeptidase"/>
    <property type="match status" value="1"/>
</dbReference>
<evidence type="ECO:0000256" key="1">
    <source>
        <dbReference type="ARBA" id="ARBA00004370"/>
    </source>
</evidence>
<dbReference type="STRING" id="1123349.SAMN02744037_00315"/>
<evidence type="ECO:0000313" key="7">
    <source>
        <dbReference type="Proteomes" id="UP000242497"/>
    </source>
</evidence>
<dbReference type="GO" id="GO:0005886">
    <property type="term" value="C:plasma membrane"/>
    <property type="evidence" value="ECO:0007669"/>
    <property type="project" value="TreeGrafter"/>
</dbReference>
<keyword evidence="7" id="KW-1185">Reference proteome</keyword>
<dbReference type="InterPro" id="IPR001460">
    <property type="entry name" value="PCN-bd_Tpept"/>
</dbReference>
<dbReference type="PANTHER" id="PTHR30627:SF1">
    <property type="entry name" value="PEPTIDOGLYCAN D,D-TRANSPEPTIDASE FTSI"/>
    <property type="match status" value="1"/>
</dbReference>
<name>A0A1M6KBK7_9FIRM</name>
<comment type="similarity">
    <text evidence="2">Belongs to the transpeptidase family.</text>
</comment>
<dbReference type="InterPro" id="IPR036138">
    <property type="entry name" value="PBP_dimer_sf"/>
</dbReference>
<reference evidence="7" key="1">
    <citation type="submission" date="2016-11" db="EMBL/GenBank/DDBJ databases">
        <authorList>
            <person name="Varghese N."/>
            <person name="Submissions S."/>
        </authorList>
    </citation>
    <scope>NUCLEOTIDE SEQUENCE [LARGE SCALE GENOMIC DNA]</scope>
    <source>
        <strain evidence="7">DSM 15518</strain>
    </source>
</reference>
<evidence type="ECO:0000256" key="3">
    <source>
        <dbReference type="ARBA" id="ARBA00023136"/>
    </source>
</evidence>
<keyword evidence="4" id="KW-0812">Transmembrane</keyword>
<dbReference type="CDD" id="cd06575">
    <property type="entry name" value="PASTA_Pbp2x-like_2"/>
    <property type="match status" value="1"/>
</dbReference>
<dbReference type="PROSITE" id="PS51178">
    <property type="entry name" value="PASTA"/>
    <property type="match status" value="2"/>
</dbReference>
<dbReference type="AlphaFoldDB" id="A0A1M6KBK7"/>
<feature type="domain" description="PASTA" evidence="5">
    <location>
        <begin position="665"/>
        <end position="723"/>
    </location>
</feature>
<gene>
    <name evidence="6" type="ORF">SAMN02744037_00315</name>
</gene>